<comment type="caution">
    <text evidence="1">The sequence shown here is derived from an EMBL/GenBank/DDBJ whole genome shotgun (WGS) entry which is preliminary data.</text>
</comment>
<dbReference type="PANTHER" id="PTHR47326">
    <property type="entry name" value="TRANSPOSABLE ELEMENT TC3 TRANSPOSASE-LIKE PROTEIN"/>
    <property type="match status" value="1"/>
</dbReference>
<evidence type="ECO:0000313" key="2">
    <source>
        <dbReference type="Proteomes" id="UP000499080"/>
    </source>
</evidence>
<dbReference type="AlphaFoldDB" id="A0A4Y2SSQ3"/>
<proteinExistence type="predicted"/>
<sequence>MYYQSYYLTKETFQRSSRPRLNFRKCVTPTILNVVKRVRETGCVTSLPRVRRPRNVRREVQTEDVLAYALAHPQSSTNMIDENCGLSKSRVWTILNESGAHADRSTPTQGLLPRDSERRYTWCNFVMNKLEDHPTFLVYIIWTDEARFSRNGIFNRQSVLNAGKSEIC</sequence>
<evidence type="ECO:0008006" key="3">
    <source>
        <dbReference type="Google" id="ProtNLM"/>
    </source>
</evidence>
<dbReference type="EMBL" id="BGPR01023333">
    <property type="protein sequence ID" value="GBN90446.1"/>
    <property type="molecule type" value="Genomic_DNA"/>
</dbReference>
<keyword evidence="2" id="KW-1185">Reference proteome</keyword>
<gene>
    <name evidence="1" type="ORF">AVEN_19183_1</name>
</gene>
<dbReference type="Proteomes" id="UP000499080">
    <property type="component" value="Unassembled WGS sequence"/>
</dbReference>
<accession>A0A4Y2SSQ3</accession>
<reference evidence="1 2" key="1">
    <citation type="journal article" date="2019" name="Sci. Rep.">
        <title>Orb-weaving spider Araneus ventricosus genome elucidates the spidroin gene catalogue.</title>
        <authorList>
            <person name="Kono N."/>
            <person name="Nakamura H."/>
            <person name="Ohtoshi R."/>
            <person name="Moran D.A.P."/>
            <person name="Shinohara A."/>
            <person name="Yoshida Y."/>
            <person name="Fujiwara M."/>
            <person name="Mori M."/>
            <person name="Tomita M."/>
            <person name="Arakawa K."/>
        </authorList>
    </citation>
    <scope>NUCLEOTIDE SEQUENCE [LARGE SCALE GENOMIC DNA]</scope>
</reference>
<protein>
    <recommendedName>
        <fullName evidence="3">DUF4817 domain-containing protein</fullName>
    </recommendedName>
</protein>
<dbReference type="PANTHER" id="PTHR47326:SF1">
    <property type="entry name" value="HTH PSQ-TYPE DOMAIN-CONTAINING PROTEIN"/>
    <property type="match status" value="1"/>
</dbReference>
<organism evidence="1 2">
    <name type="scientific">Araneus ventricosus</name>
    <name type="common">Orbweaver spider</name>
    <name type="synonym">Epeira ventricosa</name>
    <dbReference type="NCBI Taxonomy" id="182803"/>
    <lineage>
        <taxon>Eukaryota</taxon>
        <taxon>Metazoa</taxon>
        <taxon>Ecdysozoa</taxon>
        <taxon>Arthropoda</taxon>
        <taxon>Chelicerata</taxon>
        <taxon>Arachnida</taxon>
        <taxon>Araneae</taxon>
        <taxon>Araneomorphae</taxon>
        <taxon>Entelegynae</taxon>
        <taxon>Araneoidea</taxon>
        <taxon>Araneidae</taxon>
        <taxon>Araneus</taxon>
    </lineage>
</organism>
<name>A0A4Y2SSQ3_ARAVE</name>
<evidence type="ECO:0000313" key="1">
    <source>
        <dbReference type="EMBL" id="GBN90446.1"/>
    </source>
</evidence>